<dbReference type="RefSeq" id="WP_259831646.1">
    <property type="nucleotide sequence ID" value="NZ_JANZQH010000015.1"/>
</dbReference>
<dbReference type="Proteomes" id="UP001142057">
    <property type="component" value="Unassembled WGS sequence"/>
</dbReference>
<evidence type="ECO:0000313" key="1">
    <source>
        <dbReference type="EMBL" id="MCT2409962.1"/>
    </source>
</evidence>
<comment type="caution">
    <text evidence="1">The sequence shown here is derived from an EMBL/GenBank/DDBJ whole genome shotgun (WGS) entry which is preliminary data.</text>
</comment>
<keyword evidence="2" id="KW-1185">Reference proteome</keyword>
<evidence type="ECO:0000313" key="2">
    <source>
        <dbReference type="Proteomes" id="UP001142057"/>
    </source>
</evidence>
<reference evidence="1" key="1">
    <citation type="submission" date="2022-08" db="EMBL/GenBank/DDBJ databases">
        <title>Chryseobacterium antibioticum,isolated from the rhizosphere soil of Pyrola in Tibet.</title>
        <authorList>
            <person name="Kan Y."/>
        </authorList>
    </citation>
    <scope>NUCLEOTIDE SEQUENCE</scope>
    <source>
        <strain evidence="1">Pc2-12</strain>
    </source>
</reference>
<organism evidence="1 2">
    <name type="scientific">Chryseobacterium pyrolae</name>
    <dbReference type="NCBI Taxonomy" id="2987481"/>
    <lineage>
        <taxon>Bacteria</taxon>
        <taxon>Pseudomonadati</taxon>
        <taxon>Bacteroidota</taxon>
        <taxon>Flavobacteriia</taxon>
        <taxon>Flavobacteriales</taxon>
        <taxon>Weeksellaceae</taxon>
        <taxon>Chryseobacterium group</taxon>
        <taxon>Chryseobacterium</taxon>
    </lineage>
</organism>
<dbReference type="EMBL" id="JANZQH010000015">
    <property type="protein sequence ID" value="MCT2409962.1"/>
    <property type="molecule type" value="Genomic_DNA"/>
</dbReference>
<accession>A0ABT2IMR1</accession>
<proteinExistence type="predicted"/>
<sequence>MKLIQLHNIQFEDLEILNLNLESRRMFGRLYSSIENGFPSPAEDFEGEYLSLDERYLGSNQK</sequence>
<gene>
    <name evidence="1" type="ORF">NZD88_20600</name>
</gene>
<protein>
    <submittedName>
        <fullName evidence="1">Uncharacterized protein</fullName>
    </submittedName>
</protein>
<name>A0ABT2IMR1_9FLAO</name>